<sequence length="111" mass="12556">MEGVQELQCWCVGIQLILLAETMPEDVRLEEDLISKDLRNPVMNQDLPVPVAACARDKKEKSATKTTESRTRCWRVDTDRLGSTTIAAQVAANFSPAERIWDVFSSWFQAK</sequence>
<accession>A0A151LZM9</accession>
<keyword evidence="2" id="KW-1185">Reference proteome</keyword>
<name>A0A151LZM9_ALLMI</name>
<protein>
    <submittedName>
        <fullName evidence="1">Uncharacterized protein</fullName>
    </submittedName>
</protein>
<comment type="caution">
    <text evidence="1">The sequence shown here is derived from an EMBL/GenBank/DDBJ whole genome shotgun (WGS) entry which is preliminary data.</text>
</comment>
<organism evidence="1 2">
    <name type="scientific">Alligator mississippiensis</name>
    <name type="common">American alligator</name>
    <dbReference type="NCBI Taxonomy" id="8496"/>
    <lineage>
        <taxon>Eukaryota</taxon>
        <taxon>Metazoa</taxon>
        <taxon>Chordata</taxon>
        <taxon>Craniata</taxon>
        <taxon>Vertebrata</taxon>
        <taxon>Euteleostomi</taxon>
        <taxon>Archelosauria</taxon>
        <taxon>Archosauria</taxon>
        <taxon>Crocodylia</taxon>
        <taxon>Alligatoridae</taxon>
        <taxon>Alligatorinae</taxon>
        <taxon>Alligator</taxon>
    </lineage>
</organism>
<dbReference type="AlphaFoldDB" id="A0A151LZM9"/>
<evidence type="ECO:0000313" key="2">
    <source>
        <dbReference type="Proteomes" id="UP000050525"/>
    </source>
</evidence>
<proteinExistence type="predicted"/>
<evidence type="ECO:0000313" key="1">
    <source>
        <dbReference type="EMBL" id="KYO17727.1"/>
    </source>
</evidence>
<reference evidence="1 2" key="1">
    <citation type="journal article" date="2012" name="Genome Biol.">
        <title>Sequencing three crocodilian genomes to illuminate the evolution of archosaurs and amniotes.</title>
        <authorList>
            <person name="St John J.A."/>
            <person name="Braun E.L."/>
            <person name="Isberg S.R."/>
            <person name="Miles L.G."/>
            <person name="Chong A.Y."/>
            <person name="Gongora J."/>
            <person name="Dalzell P."/>
            <person name="Moran C."/>
            <person name="Bed'hom B."/>
            <person name="Abzhanov A."/>
            <person name="Burgess S.C."/>
            <person name="Cooksey A.M."/>
            <person name="Castoe T.A."/>
            <person name="Crawford N.G."/>
            <person name="Densmore L.D."/>
            <person name="Drew J.C."/>
            <person name="Edwards S.V."/>
            <person name="Faircloth B.C."/>
            <person name="Fujita M.K."/>
            <person name="Greenwold M.J."/>
            <person name="Hoffmann F.G."/>
            <person name="Howard J.M."/>
            <person name="Iguchi T."/>
            <person name="Janes D.E."/>
            <person name="Khan S.Y."/>
            <person name="Kohno S."/>
            <person name="de Koning A.J."/>
            <person name="Lance S.L."/>
            <person name="McCarthy F.M."/>
            <person name="McCormack J.E."/>
            <person name="Merchant M.E."/>
            <person name="Peterson D.G."/>
            <person name="Pollock D.D."/>
            <person name="Pourmand N."/>
            <person name="Raney B.J."/>
            <person name="Roessler K.A."/>
            <person name="Sanford J.R."/>
            <person name="Sawyer R.H."/>
            <person name="Schmidt C.J."/>
            <person name="Triplett E.W."/>
            <person name="Tuberville T.D."/>
            <person name="Venegas-Anaya M."/>
            <person name="Howard J.T."/>
            <person name="Jarvis E.D."/>
            <person name="Guillette L.J.Jr."/>
            <person name="Glenn T.C."/>
            <person name="Green R.E."/>
            <person name="Ray D.A."/>
        </authorList>
    </citation>
    <scope>NUCLEOTIDE SEQUENCE [LARGE SCALE GENOMIC DNA]</scope>
    <source>
        <strain evidence="1">KSC_2009_1</strain>
    </source>
</reference>
<gene>
    <name evidence="1" type="ORF">Y1Q_0018139</name>
</gene>
<dbReference type="EMBL" id="AKHW03006856">
    <property type="protein sequence ID" value="KYO17727.1"/>
    <property type="molecule type" value="Genomic_DNA"/>
</dbReference>
<dbReference type="Proteomes" id="UP000050525">
    <property type="component" value="Unassembled WGS sequence"/>
</dbReference>